<dbReference type="CDD" id="cd14498">
    <property type="entry name" value="DSP"/>
    <property type="match status" value="1"/>
</dbReference>
<evidence type="ECO:0000256" key="1">
    <source>
        <dbReference type="SAM" id="MobiDB-lite"/>
    </source>
</evidence>
<evidence type="ECO:0000313" key="4">
    <source>
        <dbReference type="Proteomes" id="UP000626109"/>
    </source>
</evidence>
<dbReference type="InterPro" id="IPR029033">
    <property type="entry name" value="His_PPase_superfam"/>
</dbReference>
<comment type="caution">
    <text evidence="3">The sequence shown here is derived from an EMBL/GenBank/DDBJ whole genome shotgun (WGS) entry which is preliminary data.</text>
</comment>
<dbReference type="Pfam" id="PF00782">
    <property type="entry name" value="DSPc"/>
    <property type="match status" value="1"/>
</dbReference>
<protein>
    <recommendedName>
        <fullName evidence="2">Tyrosine-protein phosphatase domain-containing protein</fullName>
    </recommendedName>
</protein>
<dbReference type="PANTHER" id="PTHR46653:SF1">
    <property type="entry name" value="SPECIFICITY PROTEIN PHOSPHATASE, PUTATIVE-RELATED"/>
    <property type="match status" value="1"/>
</dbReference>
<name>A0A813KC88_POLGL</name>
<dbReference type="InterPro" id="IPR000340">
    <property type="entry name" value="Dual-sp_phosphatase_cat-dom"/>
</dbReference>
<sequence>MAGTGLGYEILGAVKVKDGLFIGDELSAQDLEFVVSNKVTRVINCSGRQVPNHWESIGVVYLTYYWVDADSQVILDQRDVVSSEAFRFVEEALQQAESVLIHSVRGQSRSCCVLSAYMMRKYGWGLRKTMEFLSFRRPDMNLKPAFMQQLSGLERRLASQSKLPLSIDWADADFSRLECEELLLRNTYLNSQMGPLAEFHVGGVERPRQLIWLDHDSGDKLRLEKPAGADRHNLILGEPVPQASPALRGVLKKRGGGNRGPALAQAPAAAPASVQAPSQARRLDMSAWEQDLANASGDEDVEFEGDDMPARGIGKPSSPRHEARPPDIFRVYQWRVPNPVPVIMPPFVTSLAQRMTASLPGTIFFIRHGQSEVNRACYELDHCDPKRDRVYYRPEFLDSRLSDVGKAQAAALQSQFGAGCFQADFVLVSTLYRSLETATIGLSTHIDNGKANGDGPAWIALDSLRESDEEAPPRQGADIRAPKACNHRRSLTEDGKFTAFGHVDFRRFCSDEDTMGSETTEELTARVMQFARELKDILKSEQEQQMETRSSFHVVVVSHYVFLHRLISLLEGEGSDIDLPNCAVKEVQLEKIWKLLT</sequence>
<feature type="compositionally biased region" description="Low complexity" evidence="1">
    <location>
        <begin position="261"/>
        <end position="280"/>
    </location>
</feature>
<organism evidence="3 4">
    <name type="scientific">Polarella glacialis</name>
    <name type="common">Dinoflagellate</name>
    <dbReference type="NCBI Taxonomy" id="89957"/>
    <lineage>
        <taxon>Eukaryota</taxon>
        <taxon>Sar</taxon>
        <taxon>Alveolata</taxon>
        <taxon>Dinophyceae</taxon>
        <taxon>Suessiales</taxon>
        <taxon>Suessiaceae</taxon>
        <taxon>Polarella</taxon>
    </lineage>
</organism>
<dbReference type="Gene3D" id="3.90.190.10">
    <property type="entry name" value="Protein tyrosine phosphatase superfamily"/>
    <property type="match status" value="1"/>
</dbReference>
<dbReference type="InterPro" id="IPR029021">
    <property type="entry name" value="Prot-tyrosine_phosphatase-like"/>
</dbReference>
<gene>
    <name evidence="3" type="ORF">PGLA2088_LOCUS31516</name>
</gene>
<dbReference type="SUPFAM" id="SSF52799">
    <property type="entry name" value="(Phosphotyrosine protein) phosphatases II"/>
    <property type="match status" value="1"/>
</dbReference>
<dbReference type="SMART" id="SM00855">
    <property type="entry name" value="PGAM"/>
    <property type="match status" value="1"/>
</dbReference>
<feature type="region of interest" description="Disordered" evidence="1">
    <location>
        <begin position="252"/>
        <end position="282"/>
    </location>
</feature>
<dbReference type="InterPro" id="IPR013078">
    <property type="entry name" value="His_Pase_superF_clade-1"/>
</dbReference>
<proteinExistence type="predicted"/>
<evidence type="ECO:0000259" key="2">
    <source>
        <dbReference type="PROSITE" id="PS50054"/>
    </source>
</evidence>
<dbReference type="CDD" id="cd07067">
    <property type="entry name" value="HP_PGM_like"/>
    <property type="match status" value="1"/>
</dbReference>
<dbReference type="SMART" id="SM00195">
    <property type="entry name" value="DSPc"/>
    <property type="match status" value="1"/>
</dbReference>
<dbReference type="PANTHER" id="PTHR46653">
    <property type="entry name" value="SPECIFICITY PROTEIN PHOSPHATASE, PUTATIVE-RELATED"/>
    <property type="match status" value="1"/>
</dbReference>
<evidence type="ECO:0000313" key="3">
    <source>
        <dbReference type="EMBL" id="CAE8700235.1"/>
    </source>
</evidence>
<dbReference type="PROSITE" id="PS50054">
    <property type="entry name" value="TYR_PHOSPHATASE_DUAL"/>
    <property type="match status" value="1"/>
</dbReference>
<reference evidence="3" key="1">
    <citation type="submission" date="2021-02" db="EMBL/GenBank/DDBJ databases">
        <authorList>
            <person name="Dougan E. K."/>
            <person name="Rhodes N."/>
            <person name="Thang M."/>
            <person name="Chan C."/>
        </authorList>
    </citation>
    <scope>NUCLEOTIDE SEQUENCE</scope>
</reference>
<accession>A0A813KC88</accession>
<dbReference type="InterPro" id="IPR020422">
    <property type="entry name" value="TYR_PHOSPHATASE_DUAL_dom"/>
</dbReference>
<dbReference type="Pfam" id="PF00300">
    <property type="entry name" value="His_Phos_1"/>
    <property type="match status" value="1"/>
</dbReference>
<dbReference type="EMBL" id="CAJNNW010029430">
    <property type="protein sequence ID" value="CAE8700235.1"/>
    <property type="molecule type" value="Genomic_DNA"/>
</dbReference>
<feature type="domain" description="Tyrosine-protein phosphatase" evidence="2">
    <location>
        <begin position="12"/>
        <end position="159"/>
    </location>
</feature>
<dbReference type="AlphaFoldDB" id="A0A813KC88"/>
<dbReference type="Proteomes" id="UP000626109">
    <property type="component" value="Unassembled WGS sequence"/>
</dbReference>
<dbReference type="SUPFAM" id="SSF53254">
    <property type="entry name" value="Phosphoglycerate mutase-like"/>
    <property type="match status" value="1"/>
</dbReference>
<dbReference type="Gene3D" id="3.40.50.1240">
    <property type="entry name" value="Phosphoglycerate mutase-like"/>
    <property type="match status" value="1"/>
</dbReference>